<evidence type="ECO:0000256" key="11">
    <source>
        <dbReference type="ARBA" id="ARBA00022759"/>
    </source>
</evidence>
<evidence type="ECO:0000256" key="1">
    <source>
        <dbReference type="ARBA" id="ARBA00000077"/>
    </source>
</evidence>
<name>A0ABY1AA93_9LACO</name>
<dbReference type="SUPFAM" id="SSF53098">
    <property type="entry name" value="Ribonuclease H-like"/>
    <property type="match status" value="1"/>
</dbReference>
<comment type="function">
    <text evidence="3 14 16">Endonuclease that specifically degrades the RNA of RNA-DNA hybrids.</text>
</comment>
<keyword evidence="10 14" id="KW-0479">Metal-binding</keyword>
<comment type="subcellular location">
    <subcellularLocation>
        <location evidence="4 14">Cytoplasm</location>
    </subcellularLocation>
</comment>
<evidence type="ECO:0000256" key="16">
    <source>
        <dbReference type="RuleBase" id="RU003515"/>
    </source>
</evidence>
<protein>
    <recommendedName>
        <fullName evidence="7 14">Ribonuclease HII</fullName>
        <shortName evidence="14">RNase HII</shortName>
        <ecNumber evidence="6 14">3.1.26.4</ecNumber>
    </recommendedName>
</protein>
<evidence type="ECO:0000256" key="14">
    <source>
        <dbReference type="HAMAP-Rule" id="MF_00052"/>
    </source>
</evidence>
<evidence type="ECO:0000259" key="17">
    <source>
        <dbReference type="PROSITE" id="PS51975"/>
    </source>
</evidence>
<feature type="binding site" evidence="14 15">
    <location>
        <position position="77"/>
    </location>
    <ligand>
        <name>a divalent metal cation</name>
        <dbReference type="ChEBI" id="CHEBI:60240"/>
    </ligand>
</feature>
<evidence type="ECO:0000313" key="18">
    <source>
        <dbReference type="EMBL" id="SEM48719.1"/>
    </source>
</evidence>
<feature type="binding site" evidence="14 15">
    <location>
        <position position="76"/>
    </location>
    <ligand>
        <name>a divalent metal cation</name>
        <dbReference type="ChEBI" id="CHEBI:60240"/>
    </ligand>
</feature>
<evidence type="ECO:0000256" key="9">
    <source>
        <dbReference type="ARBA" id="ARBA00022722"/>
    </source>
</evidence>
<evidence type="ECO:0000256" key="5">
    <source>
        <dbReference type="ARBA" id="ARBA00007383"/>
    </source>
</evidence>
<evidence type="ECO:0000256" key="15">
    <source>
        <dbReference type="PROSITE-ProRule" id="PRU01319"/>
    </source>
</evidence>
<comment type="similarity">
    <text evidence="5 14 16">Belongs to the RNase HII family.</text>
</comment>
<proteinExistence type="inferred from homology"/>
<dbReference type="PANTHER" id="PTHR10954:SF18">
    <property type="entry name" value="RIBONUCLEASE HII"/>
    <property type="match status" value="1"/>
</dbReference>
<evidence type="ECO:0000256" key="7">
    <source>
        <dbReference type="ARBA" id="ARBA00019179"/>
    </source>
</evidence>
<dbReference type="PANTHER" id="PTHR10954">
    <property type="entry name" value="RIBONUCLEASE H2 SUBUNIT A"/>
    <property type="match status" value="1"/>
</dbReference>
<evidence type="ECO:0000256" key="3">
    <source>
        <dbReference type="ARBA" id="ARBA00004065"/>
    </source>
</evidence>
<dbReference type="InterPro" id="IPR001352">
    <property type="entry name" value="RNase_HII/HIII"/>
</dbReference>
<evidence type="ECO:0000256" key="12">
    <source>
        <dbReference type="ARBA" id="ARBA00022801"/>
    </source>
</evidence>
<evidence type="ECO:0000256" key="6">
    <source>
        <dbReference type="ARBA" id="ARBA00012180"/>
    </source>
</evidence>
<dbReference type="InterPro" id="IPR012337">
    <property type="entry name" value="RNaseH-like_sf"/>
</dbReference>
<keyword evidence="13 14" id="KW-0464">Manganese</keyword>
<dbReference type="Proteomes" id="UP000182089">
    <property type="component" value="Unassembled WGS sequence"/>
</dbReference>
<accession>A0ABY1AA93</accession>
<keyword evidence="9 14" id="KW-0540">Nuclease</keyword>
<keyword evidence="12 14" id="KW-0378">Hydrolase</keyword>
<dbReference type="Pfam" id="PF01351">
    <property type="entry name" value="RNase_HII"/>
    <property type="match status" value="1"/>
</dbReference>
<dbReference type="HAMAP" id="MF_00052_B">
    <property type="entry name" value="RNase_HII_B"/>
    <property type="match status" value="1"/>
</dbReference>
<dbReference type="InterPro" id="IPR024567">
    <property type="entry name" value="RNase_HII/HIII_dom"/>
</dbReference>
<evidence type="ECO:0000313" key="19">
    <source>
        <dbReference type="Proteomes" id="UP000182089"/>
    </source>
</evidence>
<dbReference type="Gene3D" id="3.30.420.10">
    <property type="entry name" value="Ribonuclease H-like superfamily/Ribonuclease H"/>
    <property type="match status" value="1"/>
</dbReference>
<comment type="caution">
    <text evidence="18">The sequence shown here is derived from an EMBL/GenBank/DDBJ whole genome shotgun (WGS) entry which is preliminary data.</text>
</comment>
<dbReference type="InterPro" id="IPR022898">
    <property type="entry name" value="RNase_HII"/>
</dbReference>
<feature type="binding site" evidence="14 15">
    <location>
        <position position="168"/>
    </location>
    <ligand>
        <name>a divalent metal cation</name>
        <dbReference type="ChEBI" id="CHEBI:60240"/>
    </ligand>
</feature>
<keyword evidence="8 14" id="KW-0963">Cytoplasm</keyword>
<dbReference type="NCBIfam" id="NF000595">
    <property type="entry name" value="PRK00015.1-3"/>
    <property type="match status" value="1"/>
</dbReference>
<dbReference type="NCBIfam" id="NF000594">
    <property type="entry name" value="PRK00015.1-1"/>
    <property type="match status" value="1"/>
</dbReference>
<evidence type="ECO:0000256" key="4">
    <source>
        <dbReference type="ARBA" id="ARBA00004496"/>
    </source>
</evidence>
<comment type="catalytic activity">
    <reaction evidence="1 14 15 16">
        <text>Endonucleolytic cleavage to 5'-phosphomonoester.</text>
        <dbReference type="EC" id="3.1.26.4"/>
    </reaction>
</comment>
<dbReference type="EMBL" id="FOCC01000003">
    <property type="protein sequence ID" value="SEM48719.1"/>
    <property type="molecule type" value="Genomic_DNA"/>
</dbReference>
<evidence type="ECO:0000256" key="8">
    <source>
        <dbReference type="ARBA" id="ARBA00022490"/>
    </source>
</evidence>
<keyword evidence="11 14" id="KW-0255">Endonuclease</keyword>
<reference evidence="18 19" key="1">
    <citation type="submission" date="2016-10" db="EMBL/GenBank/DDBJ databases">
        <authorList>
            <person name="Varghese N."/>
            <person name="Submissions S."/>
        </authorList>
    </citation>
    <scope>NUCLEOTIDE SEQUENCE [LARGE SCALE GENOMIC DNA]</scope>
    <source>
        <strain evidence="18 19">WC1T17</strain>
    </source>
</reference>
<comment type="cofactor">
    <cofactor evidence="14 15">
        <name>Mn(2+)</name>
        <dbReference type="ChEBI" id="CHEBI:29035"/>
    </cofactor>
    <cofactor evidence="14 15">
        <name>Mg(2+)</name>
        <dbReference type="ChEBI" id="CHEBI:18420"/>
    </cofactor>
    <text evidence="14 15">Manganese or magnesium. Binds 1 divalent metal ion per monomer in the absence of substrate. May bind a second metal ion after substrate binding.</text>
</comment>
<evidence type="ECO:0000256" key="13">
    <source>
        <dbReference type="ARBA" id="ARBA00023211"/>
    </source>
</evidence>
<organism evidence="18 19">
    <name type="scientific">Ligilactobacillus ruminis</name>
    <dbReference type="NCBI Taxonomy" id="1623"/>
    <lineage>
        <taxon>Bacteria</taxon>
        <taxon>Bacillati</taxon>
        <taxon>Bacillota</taxon>
        <taxon>Bacilli</taxon>
        <taxon>Lactobacillales</taxon>
        <taxon>Lactobacillaceae</taxon>
        <taxon>Ligilactobacillus</taxon>
    </lineage>
</organism>
<dbReference type="PROSITE" id="PS51975">
    <property type="entry name" value="RNASE_H_2"/>
    <property type="match status" value="1"/>
</dbReference>
<dbReference type="EC" id="3.1.26.4" evidence="6 14"/>
<gene>
    <name evidence="14" type="primary">rnhB</name>
    <name evidence="18" type="ORF">SAMN05216431_10399</name>
</gene>
<dbReference type="CDD" id="cd07182">
    <property type="entry name" value="RNase_HII_bacteria_HII_like"/>
    <property type="match status" value="1"/>
</dbReference>
<evidence type="ECO:0000256" key="10">
    <source>
        <dbReference type="ARBA" id="ARBA00022723"/>
    </source>
</evidence>
<evidence type="ECO:0000256" key="2">
    <source>
        <dbReference type="ARBA" id="ARBA00001946"/>
    </source>
</evidence>
<sequence length="255" mass="28566">MDKMTIKAVKQLLADQPSQDLLEELKHDSRKGVQALLTSYHKSQAKKVQQEQAFFKRLTLEKDLWQKGITYVGGIDEVGRGPLAGPVVSCCIILPHDFDLIEVNDSKQLTAKKREELYGQILMRAVAVGIGVVDNRVIDEINIYEAARLAMKKALLALDVKPQHLLIDAMQIETDIKQTKLIKGDAKSASIAAASIVAKVYRDHLMSFYDRIYPGYHFSNNDGYGTKEHLAGLAKLGVCPIHRLTFEPIKSTYFK</sequence>
<dbReference type="InterPro" id="IPR036397">
    <property type="entry name" value="RNaseH_sf"/>
</dbReference>
<feature type="domain" description="RNase H type-2" evidence="17">
    <location>
        <begin position="70"/>
        <end position="255"/>
    </location>
</feature>
<comment type="cofactor">
    <cofactor evidence="2">
        <name>Mg(2+)</name>
        <dbReference type="ChEBI" id="CHEBI:18420"/>
    </cofactor>
</comment>